<feature type="compositionally biased region" description="Low complexity" evidence="7">
    <location>
        <begin position="169"/>
        <end position="191"/>
    </location>
</feature>
<evidence type="ECO:0000256" key="6">
    <source>
        <dbReference type="RuleBase" id="RU362006"/>
    </source>
</evidence>
<dbReference type="PANTHER" id="PTHR12300:SF161">
    <property type="entry name" value="RECEPTOR EXPRESSION-ENHANCING PROTEIN"/>
    <property type="match status" value="1"/>
</dbReference>
<keyword evidence="3" id="KW-0812">Transmembrane</keyword>
<dbReference type="GO" id="GO:0016020">
    <property type="term" value="C:membrane"/>
    <property type="evidence" value="ECO:0007669"/>
    <property type="project" value="UniProtKB-SubCell"/>
</dbReference>
<evidence type="ECO:0000256" key="7">
    <source>
        <dbReference type="SAM" id="MobiDB-lite"/>
    </source>
</evidence>
<gene>
    <name evidence="8" type="ORF">ACHAWO_003024</name>
</gene>
<comment type="similarity">
    <text evidence="2 6">Belongs to the DP1 family.</text>
</comment>
<comment type="subcellular location">
    <subcellularLocation>
        <location evidence="1 6">Membrane</location>
        <topology evidence="1 6">Multi-pass membrane protein</topology>
    </subcellularLocation>
</comment>
<evidence type="ECO:0000256" key="3">
    <source>
        <dbReference type="ARBA" id="ARBA00022692"/>
    </source>
</evidence>
<keyword evidence="5" id="KW-0472">Membrane</keyword>
<evidence type="ECO:0008006" key="10">
    <source>
        <dbReference type="Google" id="ProtNLM"/>
    </source>
</evidence>
<reference evidence="8 9" key="1">
    <citation type="submission" date="2024-10" db="EMBL/GenBank/DDBJ databases">
        <title>Updated reference genomes for cyclostephanoid diatoms.</title>
        <authorList>
            <person name="Roberts W.R."/>
            <person name="Alverson A.J."/>
        </authorList>
    </citation>
    <scope>NUCLEOTIDE SEQUENCE [LARGE SCALE GENOMIC DNA]</scope>
    <source>
        <strain evidence="8 9">AJA010-31</strain>
    </source>
</reference>
<dbReference type="PANTHER" id="PTHR12300">
    <property type="entry name" value="HVA22-LIKE PROTEINS"/>
    <property type="match status" value="1"/>
</dbReference>
<keyword evidence="9" id="KW-1185">Reference proteome</keyword>
<evidence type="ECO:0000256" key="5">
    <source>
        <dbReference type="ARBA" id="ARBA00023136"/>
    </source>
</evidence>
<accession>A0ABD3QEW8</accession>
<feature type="region of interest" description="Disordered" evidence="7">
    <location>
        <begin position="162"/>
        <end position="203"/>
    </location>
</feature>
<organism evidence="8 9">
    <name type="scientific">Cyclotella atomus</name>
    <dbReference type="NCBI Taxonomy" id="382360"/>
    <lineage>
        <taxon>Eukaryota</taxon>
        <taxon>Sar</taxon>
        <taxon>Stramenopiles</taxon>
        <taxon>Ochrophyta</taxon>
        <taxon>Bacillariophyta</taxon>
        <taxon>Coscinodiscophyceae</taxon>
        <taxon>Thalassiosirophycidae</taxon>
        <taxon>Stephanodiscales</taxon>
        <taxon>Stephanodiscaceae</taxon>
        <taxon>Cyclotella</taxon>
    </lineage>
</organism>
<dbReference type="EMBL" id="JALLPJ020000203">
    <property type="protein sequence ID" value="KAL3798867.1"/>
    <property type="molecule type" value="Genomic_DNA"/>
</dbReference>
<sequence>MGLALITARLLSLASIFHRGTIIVFGYFIPALSSVKAVVHKDSEAFFQWTTYWLILHLYSTVLSPILHFTLHPIFQLVAILWLSLPRFQGASYAYERVVVHWVKKYEVRVDDAIDEAHRSVQKWIWSKVGVAMALIVGESGNLLEVLLELIFGKPSVEKESFASKPSEEQQQQPSAMNIQQSQSSITTSSTPANIQQPRHSVRDAVRQSSTLDDFVVVDADGNTEHSIEFMAEYVNDFKTMMQQGLYVFANIETNGAINDLRERGEFRLGIFSYNMNNNCGAFLISPVRADEKTDVVVLPLYGLSSPVCTGPQGILLEWTSGKDDERIKADVVLSNEEDRDILFSCLAKCLPWMRA</sequence>
<evidence type="ECO:0000313" key="8">
    <source>
        <dbReference type="EMBL" id="KAL3798867.1"/>
    </source>
</evidence>
<evidence type="ECO:0000256" key="4">
    <source>
        <dbReference type="ARBA" id="ARBA00022989"/>
    </source>
</evidence>
<dbReference type="AlphaFoldDB" id="A0ABD3QEW8"/>
<dbReference type="Pfam" id="PF03134">
    <property type="entry name" value="TB2_DP1_HVA22"/>
    <property type="match status" value="1"/>
</dbReference>
<dbReference type="Proteomes" id="UP001530400">
    <property type="component" value="Unassembled WGS sequence"/>
</dbReference>
<evidence type="ECO:0000256" key="1">
    <source>
        <dbReference type="ARBA" id="ARBA00004141"/>
    </source>
</evidence>
<protein>
    <recommendedName>
        <fullName evidence="10">Receptor expression-enhancing protein</fullName>
    </recommendedName>
</protein>
<evidence type="ECO:0000256" key="2">
    <source>
        <dbReference type="ARBA" id="ARBA00008573"/>
    </source>
</evidence>
<dbReference type="InterPro" id="IPR004345">
    <property type="entry name" value="TB2_DP1_HVA22"/>
</dbReference>
<evidence type="ECO:0000313" key="9">
    <source>
        <dbReference type="Proteomes" id="UP001530400"/>
    </source>
</evidence>
<name>A0ABD3QEW8_9STRA</name>
<keyword evidence="4" id="KW-1133">Transmembrane helix</keyword>
<proteinExistence type="inferred from homology"/>
<comment type="caution">
    <text evidence="8">The sequence shown here is derived from an EMBL/GenBank/DDBJ whole genome shotgun (WGS) entry which is preliminary data.</text>
</comment>